<accession>A4S2W6</accession>
<dbReference type="GO" id="GO:0033619">
    <property type="term" value="P:membrane protein proteolysis"/>
    <property type="evidence" value="ECO:0007669"/>
    <property type="project" value="TreeGrafter"/>
</dbReference>
<evidence type="ECO:0000256" key="4">
    <source>
        <dbReference type="ARBA" id="ARBA00022801"/>
    </source>
</evidence>
<dbReference type="KEGG" id="olu:OSTLU_5032"/>
<keyword evidence="7 8" id="KW-0472">Membrane</keyword>
<dbReference type="eggNOG" id="KOG2443">
    <property type="taxonomic scope" value="Eukaryota"/>
</dbReference>
<protein>
    <recommendedName>
        <fullName evidence="12">Peptidase A22B, signal peptide peptidase</fullName>
    </recommendedName>
</protein>
<feature type="transmembrane region" description="Helical" evidence="8">
    <location>
        <begin position="83"/>
        <end position="105"/>
    </location>
</feature>
<keyword evidence="5" id="KW-0256">Endoplasmic reticulum</keyword>
<evidence type="ECO:0000256" key="7">
    <source>
        <dbReference type="ARBA" id="ARBA00023136"/>
    </source>
</evidence>
<evidence type="ECO:0000256" key="3">
    <source>
        <dbReference type="ARBA" id="ARBA00022692"/>
    </source>
</evidence>
<evidence type="ECO:0000256" key="8">
    <source>
        <dbReference type="SAM" id="Phobius"/>
    </source>
</evidence>
<dbReference type="RefSeq" id="XP_001419817.1">
    <property type="nucleotide sequence ID" value="XM_001419780.1"/>
</dbReference>
<evidence type="ECO:0000256" key="6">
    <source>
        <dbReference type="ARBA" id="ARBA00022989"/>
    </source>
</evidence>
<evidence type="ECO:0000313" key="10">
    <source>
        <dbReference type="EMBL" id="ABO98110.1"/>
    </source>
</evidence>
<name>A4S2W6_OSTLU</name>
<dbReference type="MEROPS" id="A22.A15"/>
<comment type="similarity">
    <text evidence="2">Belongs to the peptidase A22B family.</text>
</comment>
<reference evidence="10 11" key="1">
    <citation type="journal article" date="2007" name="Proc. Natl. Acad. Sci. U.S.A.">
        <title>The tiny eukaryote Ostreococcus provides genomic insights into the paradox of plankton speciation.</title>
        <authorList>
            <person name="Palenik B."/>
            <person name="Grimwood J."/>
            <person name="Aerts A."/>
            <person name="Rouze P."/>
            <person name="Salamov A."/>
            <person name="Putnam N."/>
            <person name="Dupont C."/>
            <person name="Jorgensen R."/>
            <person name="Derelle E."/>
            <person name="Rombauts S."/>
            <person name="Zhou K."/>
            <person name="Otillar R."/>
            <person name="Merchant S.S."/>
            <person name="Podell S."/>
            <person name="Gaasterland T."/>
            <person name="Napoli C."/>
            <person name="Gendler K."/>
            <person name="Manuell A."/>
            <person name="Tai V."/>
            <person name="Vallon O."/>
            <person name="Piganeau G."/>
            <person name="Jancek S."/>
            <person name="Heijde M."/>
            <person name="Jabbari K."/>
            <person name="Bowler C."/>
            <person name="Lohr M."/>
            <person name="Robbens S."/>
            <person name="Werner G."/>
            <person name="Dubchak I."/>
            <person name="Pazour G.J."/>
            <person name="Ren Q."/>
            <person name="Paulsen I."/>
            <person name="Delwiche C."/>
            <person name="Schmutz J."/>
            <person name="Rokhsar D."/>
            <person name="Van de Peer Y."/>
            <person name="Moreau H."/>
            <person name="Grigoriev I.V."/>
        </authorList>
    </citation>
    <scope>NUCLEOTIDE SEQUENCE [LARGE SCALE GENOMIC DNA]</scope>
    <source>
        <strain evidence="10 11">CCE9901</strain>
    </source>
</reference>
<dbReference type="Pfam" id="PF04258">
    <property type="entry name" value="Peptidase_A22B"/>
    <property type="match status" value="1"/>
</dbReference>
<feature type="transmembrane region" description="Helical" evidence="8">
    <location>
        <begin position="58"/>
        <end position="76"/>
    </location>
</feature>
<feature type="transmembrane region" description="Helical" evidence="8">
    <location>
        <begin position="190"/>
        <end position="213"/>
    </location>
</feature>
<keyword evidence="11" id="KW-1185">Reference proteome</keyword>
<organism evidence="10 11">
    <name type="scientific">Ostreococcus lucimarinus (strain CCE9901)</name>
    <dbReference type="NCBI Taxonomy" id="436017"/>
    <lineage>
        <taxon>Eukaryota</taxon>
        <taxon>Viridiplantae</taxon>
        <taxon>Chlorophyta</taxon>
        <taxon>Mamiellophyceae</taxon>
        <taxon>Mamiellales</taxon>
        <taxon>Bathycoccaceae</taxon>
        <taxon>Ostreococcus</taxon>
    </lineage>
</organism>
<dbReference type="PANTHER" id="PTHR12174:SF23">
    <property type="entry name" value="MINOR HISTOCOMPATIBILITY ANTIGEN H13"/>
    <property type="match status" value="1"/>
</dbReference>
<keyword evidence="3 8" id="KW-0812">Transmembrane</keyword>
<dbReference type="OMA" id="FLYDIWW"/>
<sequence length="376" mass="39951">AHVALLLCALAPTVAVVDPNAQIVAVSTLSVVAGAYRSVRPASEGSGEVMTKEDAQKFPLLGSCVLFGAFLAFKFLPKNVLDVCATAYFGMLGVVAMSAILTPVVHKFAFGGRELVSYELFSVPEMKWVNGERWTAECTLAEAAAGVAALAGTAAYVRSRHWLANNALGMSFALQGIEYLTIDSVQIGSILLAGLFVYDVFWVFCTPVMVSVARSFDAPIKLLFPRVAASAIEGANRPFSMLGLGDIVVPGLYVAMILRMDNARRAAALEPRKSLTRSASKKAATASRTVRDDGKTVTTYFPAVAFGYLVGIVTTIVVMNVFDAAQPALLYIVPGVLGATFIRAALAKEVGVTWNYCEGLEEAQAERDAAEAKTKS</sequence>
<keyword evidence="6 8" id="KW-1133">Transmembrane helix</keyword>
<feature type="signal peptide" evidence="9">
    <location>
        <begin position="1"/>
        <end position="15"/>
    </location>
</feature>
<dbReference type="Gramene" id="ABO98110">
    <property type="protein sequence ID" value="ABO98110"/>
    <property type="gene ID" value="OSTLU_5032"/>
</dbReference>
<dbReference type="HOGENOM" id="CLU_023799_0_1_1"/>
<dbReference type="OrthoDB" id="29661at2759"/>
<comment type="subcellular location">
    <subcellularLocation>
        <location evidence="1">Endoplasmic reticulum membrane</location>
        <topology evidence="1">Multi-pass membrane protein</topology>
    </subcellularLocation>
</comment>
<feature type="non-terminal residue" evidence="10">
    <location>
        <position position="376"/>
    </location>
</feature>
<dbReference type="Proteomes" id="UP000001568">
    <property type="component" value="Chromosome 9"/>
</dbReference>
<gene>
    <name evidence="10" type="ORF">OSTLU_5032</name>
</gene>
<feature type="chain" id="PRO_5012813335" description="Peptidase A22B, signal peptide peptidase" evidence="9">
    <location>
        <begin position="16"/>
        <end position="376"/>
    </location>
</feature>
<dbReference type="GO" id="GO:0098554">
    <property type="term" value="C:cytoplasmic side of endoplasmic reticulum membrane"/>
    <property type="evidence" value="ECO:0007669"/>
    <property type="project" value="TreeGrafter"/>
</dbReference>
<dbReference type="InterPro" id="IPR006639">
    <property type="entry name" value="Preselin/SPP"/>
</dbReference>
<dbReference type="GO" id="GO:0042500">
    <property type="term" value="F:aspartic endopeptidase activity, intramembrane cleaving"/>
    <property type="evidence" value="ECO:0007669"/>
    <property type="project" value="InterPro"/>
</dbReference>
<proteinExistence type="inferred from homology"/>
<keyword evidence="9" id="KW-0732">Signal</keyword>
<feature type="non-terminal residue" evidence="10">
    <location>
        <position position="1"/>
    </location>
</feature>
<keyword evidence="4" id="KW-0378">Hydrolase</keyword>
<dbReference type="AlphaFoldDB" id="A4S2W6"/>
<dbReference type="SMART" id="SM00730">
    <property type="entry name" value="PSN"/>
    <property type="match status" value="1"/>
</dbReference>
<evidence type="ECO:0008006" key="12">
    <source>
        <dbReference type="Google" id="ProtNLM"/>
    </source>
</evidence>
<evidence type="ECO:0000256" key="9">
    <source>
        <dbReference type="SAM" id="SignalP"/>
    </source>
</evidence>
<dbReference type="PANTHER" id="PTHR12174">
    <property type="entry name" value="SIGNAL PEPTIDE PEPTIDASE"/>
    <property type="match status" value="1"/>
</dbReference>
<feature type="transmembrane region" description="Helical" evidence="8">
    <location>
        <begin position="328"/>
        <end position="346"/>
    </location>
</feature>
<feature type="transmembrane region" description="Helical" evidence="8">
    <location>
        <begin position="300"/>
        <end position="322"/>
    </location>
</feature>
<dbReference type="GO" id="GO:0009846">
    <property type="term" value="P:pollen germination"/>
    <property type="evidence" value="ECO:0007669"/>
    <property type="project" value="EnsemblPlants"/>
</dbReference>
<evidence type="ECO:0000256" key="2">
    <source>
        <dbReference type="ARBA" id="ARBA00006859"/>
    </source>
</evidence>
<evidence type="ECO:0000256" key="1">
    <source>
        <dbReference type="ARBA" id="ARBA00004477"/>
    </source>
</evidence>
<dbReference type="GO" id="GO:0006465">
    <property type="term" value="P:signal peptide processing"/>
    <property type="evidence" value="ECO:0007669"/>
    <property type="project" value="TreeGrafter"/>
</dbReference>
<evidence type="ECO:0000313" key="11">
    <source>
        <dbReference type="Proteomes" id="UP000001568"/>
    </source>
</evidence>
<dbReference type="EMBL" id="CP000589">
    <property type="protein sequence ID" value="ABO98110.1"/>
    <property type="molecule type" value="Genomic_DNA"/>
</dbReference>
<dbReference type="GeneID" id="5003819"/>
<evidence type="ECO:0000256" key="5">
    <source>
        <dbReference type="ARBA" id="ARBA00022824"/>
    </source>
</evidence>
<dbReference type="GO" id="GO:0098553">
    <property type="term" value="C:lumenal side of endoplasmic reticulum membrane"/>
    <property type="evidence" value="ECO:0007669"/>
    <property type="project" value="TreeGrafter"/>
</dbReference>
<dbReference type="InterPro" id="IPR007369">
    <property type="entry name" value="Peptidase_A22B_SPP"/>
</dbReference>